<dbReference type="Pfam" id="PF26316">
    <property type="entry name" value="SarA_SteE"/>
    <property type="match status" value="1"/>
</dbReference>
<dbReference type="EMBL" id="AAHCYL010000051">
    <property type="protein sequence ID" value="EBU7169598.1"/>
    <property type="molecule type" value="Genomic_DNA"/>
</dbReference>
<organism evidence="1">
    <name type="scientific">Salmonella enterica subsp. enterica serovar Stockholm</name>
    <dbReference type="NCBI Taxonomy" id="2565057"/>
    <lineage>
        <taxon>Bacteria</taxon>
        <taxon>Pseudomonadati</taxon>
        <taxon>Pseudomonadota</taxon>
        <taxon>Gammaproteobacteria</taxon>
        <taxon>Enterobacterales</taxon>
        <taxon>Enterobacteriaceae</taxon>
        <taxon>Salmonella</taxon>
    </lineage>
</organism>
<evidence type="ECO:0000313" key="1">
    <source>
        <dbReference type="EMBL" id="EBU7169598.1"/>
    </source>
</evidence>
<sequence length="191" mass="21056">MNYFSLKTTACKRVFPCCESYLWFCLGGNMFTINSTNRMASPVEPYAHVSNVSLDNNVTLITSKSLNKDTLRNVYNSPLQCFVLNDHHVPHNTSARDVTGYNLGLKERIKCEYQPNGGSIYLLGTPAVLEAKESLSLPVSSFALTQKLLKISNSNNCEFSGSTSYTAPASHNASSGYIAQYRNSAEVYPAE</sequence>
<reference evidence="1" key="1">
    <citation type="submission" date="2018-05" db="EMBL/GenBank/DDBJ databases">
        <authorList>
            <person name="Ashton P.M."/>
            <person name="Dallman T."/>
            <person name="Nair S."/>
            <person name="De Pinna E."/>
            <person name="Peters T."/>
            <person name="Grant K."/>
        </authorList>
    </citation>
    <scope>NUCLEOTIDE SEQUENCE</scope>
    <source>
        <strain evidence="1">400311</strain>
    </source>
</reference>
<comment type="caution">
    <text evidence="1">The sequence shown here is derived from an EMBL/GenBank/DDBJ whole genome shotgun (WGS) entry which is preliminary data.</text>
</comment>
<dbReference type="InterPro" id="IPR058743">
    <property type="entry name" value="SarA"/>
</dbReference>
<proteinExistence type="predicted"/>
<gene>
    <name evidence="1" type="ORF">DKU92_20380</name>
</gene>
<name>A0A5I8VQG3_SALET</name>
<dbReference type="AlphaFoldDB" id="A0A5I8VQG3"/>
<protein>
    <submittedName>
        <fullName evidence="1">Transposase</fullName>
    </submittedName>
</protein>
<accession>A0A5I8VQG3</accession>